<dbReference type="Proteomes" id="UP001203207">
    <property type="component" value="Unassembled WGS sequence"/>
</dbReference>
<feature type="compositionally biased region" description="Acidic residues" evidence="1">
    <location>
        <begin position="55"/>
        <end position="109"/>
    </location>
</feature>
<dbReference type="RefSeq" id="WP_250582537.1">
    <property type="nucleotide sequence ID" value="NZ_JAKRVX010000001.1"/>
</dbReference>
<accession>A0AAE3FUX8</accession>
<evidence type="ECO:0000256" key="1">
    <source>
        <dbReference type="SAM" id="MobiDB-lite"/>
    </source>
</evidence>
<proteinExistence type="predicted"/>
<feature type="region of interest" description="Disordered" evidence="1">
    <location>
        <begin position="37"/>
        <end position="118"/>
    </location>
</feature>
<comment type="caution">
    <text evidence="2">The sequence shown here is derived from an EMBL/GenBank/DDBJ whole genome shotgun (WGS) entry which is preliminary data.</text>
</comment>
<keyword evidence="3" id="KW-1185">Reference proteome</keyword>
<protein>
    <submittedName>
        <fullName evidence="2">Uncharacterized protein</fullName>
    </submittedName>
</protein>
<dbReference type="AlphaFoldDB" id="A0AAE3FUX8"/>
<name>A0AAE3FUX8_9EURY</name>
<reference evidence="2" key="2">
    <citation type="submission" date="2022-02" db="EMBL/GenBank/DDBJ databases">
        <authorList>
            <person name="Elcheninov A.G."/>
            <person name="Sorokin D.Y."/>
            <person name="Kublanov I.V."/>
        </authorList>
    </citation>
    <scope>NUCLEOTIDE SEQUENCE</scope>
    <source>
        <strain evidence="2">AArc-St2</strain>
    </source>
</reference>
<gene>
    <name evidence="2" type="ORF">AArcSt2_01815</name>
</gene>
<dbReference type="EMBL" id="JAKRVX010000001">
    <property type="protein sequence ID" value="MCL9815671.1"/>
    <property type="molecule type" value="Genomic_DNA"/>
</dbReference>
<organism evidence="2 3">
    <name type="scientific">Natronocalculus amylovorans</name>
    <dbReference type="NCBI Taxonomy" id="2917812"/>
    <lineage>
        <taxon>Archaea</taxon>
        <taxon>Methanobacteriati</taxon>
        <taxon>Methanobacteriota</taxon>
        <taxon>Stenosarchaea group</taxon>
        <taxon>Halobacteria</taxon>
        <taxon>Halobacteriales</taxon>
        <taxon>Haloferacaceae</taxon>
        <taxon>Natronocalculus</taxon>
    </lineage>
</organism>
<evidence type="ECO:0000313" key="2">
    <source>
        <dbReference type="EMBL" id="MCL9815671.1"/>
    </source>
</evidence>
<sequence>MTTVAVLSHMVDSNTRRKLILTSGVTLGALSGCLGLFDDENGDGNGNGSDPTEQTQDEQGETETETPTEEPSEDDADDDYEDDNGDHEDEDDEDDKDGDEDEKDEEDDEKDKPDVKDGVSIEAVDYDKRKGKVKFKVYNKTGHKVELTWEEYDGDQKGSLNVEKESYDTFWADAHDESLKIVVYFDGKEIDYAEIDIKNFYIESNIRIEAIDYDKHRHKAKFRIYNDTKNDVDVMWKEYNGDQKSHTRVGRNGNRTFWADMKGDSMKLVLYSDDKEIDYAEIDTGDYKKKPDVENEVEIHPDCYDKSDKKATFKIKNATSHHIEVTWKEYGGKHEETVKVRMNDNRHIHVPMKDNGDEMKVVLYFDGKEIDYAELSKDHYCDEYAA</sequence>
<evidence type="ECO:0000313" key="3">
    <source>
        <dbReference type="Proteomes" id="UP001203207"/>
    </source>
</evidence>
<reference evidence="2" key="1">
    <citation type="journal article" date="2022" name="Syst. Appl. Microbiol.">
        <title>Natronocalculus amylovorans gen. nov., sp. nov., and Natranaeroarchaeum aerophilus sp. nov., dominant culturable amylolytic natronoarchaea from hypersaline soda lakes in southwestern Siberia.</title>
        <authorList>
            <person name="Sorokin D.Y."/>
            <person name="Elcheninov A.G."/>
            <person name="Khizhniak T.V."/>
            <person name="Koenen M."/>
            <person name="Bale N.J."/>
            <person name="Damste J.S.S."/>
            <person name="Kublanov I.V."/>
        </authorList>
    </citation>
    <scope>NUCLEOTIDE SEQUENCE</scope>
    <source>
        <strain evidence="2">AArc-St2</strain>
    </source>
</reference>